<evidence type="ECO:0000313" key="1">
    <source>
        <dbReference type="EMBL" id="MBW72417.1"/>
    </source>
</evidence>
<dbReference type="AlphaFoldDB" id="A0A2M4D4D4"/>
<reference evidence="1" key="1">
    <citation type="submission" date="2018-01" db="EMBL/GenBank/DDBJ databases">
        <title>An insight into the sialome of Amazonian anophelines.</title>
        <authorList>
            <person name="Ribeiro J.M."/>
            <person name="Scarpassa V."/>
            <person name="Calvo E."/>
        </authorList>
    </citation>
    <scope>NUCLEOTIDE SEQUENCE</scope>
</reference>
<name>A0A2M4D4D4_ANODA</name>
<accession>A0A2M4D4D4</accession>
<sequence>MGVYGLSMAWIPFHLQGRQLVFVLCCNSVSGFIQMSCPNVISTFNSKATSYSAMNWPLQMLYRAYMVSVLL</sequence>
<dbReference type="EMBL" id="GGFL01008239">
    <property type="protein sequence ID" value="MBW72417.1"/>
    <property type="molecule type" value="Transcribed_RNA"/>
</dbReference>
<organism evidence="1">
    <name type="scientific">Anopheles darlingi</name>
    <name type="common">Mosquito</name>
    <dbReference type="NCBI Taxonomy" id="43151"/>
    <lineage>
        <taxon>Eukaryota</taxon>
        <taxon>Metazoa</taxon>
        <taxon>Ecdysozoa</taxon>
        <taxon>Arthropoda</taxon>
        <taxon>Hexapoda</taxon>
        <taxon>Insecta</taxon>
        <taxon>Pterygota</taxon>
        <taxon>Neoptera</taxon>
        <taxon>Endopterygota</taxon>
        <taxon>Diptera</taxon>
        <taxon>Nematocera</taxon>
        <taxon>Culicoidea</taxon>
        <taxon>Culicidae</taxon>
        <taxon>Anophelinae</taxon>
        <taxon>Anopheles</taxon>
    </lineage>
</organism>
<proteinExistence type="predicted"/>
<protein>
    <submittedName>
        <fullName evidence="1">Putative secreted protein</fullName>
    </submittedName>
</protein>